<dbReference type="PROSITE" id="PS51257">
    <property type="entry name" value="PROKAR_LIPOPROTEIN"/>
    <property type="match status" value="1"/>
</dbReference>
<evidence type="ECO:0000313" key="3">
    <source>
        <dbReference type="Proteomes" id="UP000003598"/>
    </source>
</evidence>
<dbReference type="AlphaFoldDB" id="G5SP31"/>
<feature type="domain" description="Fe/B12 periplasmic-binding" evidence="1">
    <location>
        <begin position="95"/>
        <end position="364"/>
    </location>
</feature>
<dbReference type="PANTHER" id="PTHR30535:SF34">
    <property type="entry name" value="MOLYBDATE-BINDING PROTEIN MOLA"/>
    <property type="match status" value="1"/>
</dbReference>
<name>G5SP31_9BACT</name>
<dbReference type="RefSeq" id="WP_008618459.1">
    <property type="nucleotide sequence ID" value="NZ_JH376592.1"/>
</dbReference>
<accession>G5SP31</accession>
<evidence type="ECO:0000313" key="2">
    <source>
        <dbReference type="EMBL" id="EHH00978.1"/>
    </source>
</evidence>
<proteinExistence type="predicted"/>
<dbReference type="OrthoDB" id="9812528at2"/>
<dbReference type="EMBL" id="AFFY01000016">
    <property type="protein sequence ID" value="EHH00978.1"/>
    <property type="molecule type" value="Genomic_DNA"/>
</dbReference>
<evidence type="ECO:0000259" key="1">
    <source>
        <dbReference type="PROSITE" id="PS50983"/>
    </source>
</evidence>
<dbReference type="InterPro" id="IPR002491">
    <property type="entry name" value="ABC_transptr_periplasmic_BD"/>
</dbReference>
<dbReference type="GeneID" id="93556671"/>
<dbReference type="InterPro" id="IPR050902">
    <property type="entry name" value="ABC_Transporter_SBP"/>
</dbReference>
<dbReference type="PROSITE" id="PS50983">
    <property type="entry name" value="FE_B12_PBP"/>
    <property type="match status" value="1"/>
</dbReference>
<dbReference type="SUPFAM" id="SSF53807">
    <property type="entry name" value="Helical backbone' metal receptor"/>
    <property type="match status" value="1"/>
</dbReference>
<sequence>MKGKYFFHWLLAVLLFSACGRGSKTASFLGEGGDTLDLKYAENLKIVSYDDYRVATLRNPWDTLEILHTYVLVGRDEPLPDSLPQGTVVRVPLQKAVIYSSVHCGLMEELGALSAVGGVCDLRYIDLPYVKEGCRTGRIADLGSGMNPDIEKLMALHPDAVMLSPFENSGGYGRLGKLDIPIIECADYMETSSLGRAEWMRFYGLLFGKAAESDSLFARVEADYLRWAGKVADIEDKPAVFADLKSGATWYVPGGRSTVGRTFADAGADYVFSDLKNSGSSPLSFETVYEKAKDADIWLIKYNMPEDKTYRDLKNDYAPYAGFRAFRERRVYGCNTGRVPYYEETPFHPEWLLEDLIKIFHPDVAKAEGGRYFRKLAVRKR</sequence>
<dbReference type="HOGENOM" id="CLU_025776_1_0_10"/>
<dbReference type="eggNOG" id="COG0614">
    <property type="taxonomic scope" value="Bacteria"/>
</dbReference>
<reference evidence="2 3" key="1">
    <citation type="submission" date="2011-03" db="EMBL/GenBank/DDBJ databases">
        <authorList>
            <person name="Weinstock G."/>
            <person name="Sodergren E."/>
            <person name="Clifton S."/>
            <person name="Fulton L."/>
            <person name="Fulton B."/>
            <person name="Courtney L."/>
            <person name="Fronick C."/>
            <person name="Harrison M."/>
            <person name="Strong C."/>
            <person name="Farmer C."/>
            <person name="Delahaunty K."/>
            <person name="Markovic C."/>
            <person name="Hall O."/>
            <person name="Minx P."/>
            <person name="Tomlinson C."/>
            <person name="Mitreva M."/>
            <person name="Hou S."/>
            <person name="Chen J."/>
            <person name="Wollam A."/>
            <person name="Pepin K.H."/>
            <person name="Johnson M."/>
            <person name="Bhonagiri V."/>
            <person name="Zhang X."/>
            <person name="Suruliraj S."/>
            <person name="Warren W."/>
            <person name="Chinwalla A."/>
            <person name="Mardis E.R."/>
            <person name="Wilson R.K."/>
        </authorList>
    </citation>
    <scope>NUCLEOTIDE SEQUENCE [LARGE SCALE GENOMIC DNA]</scope>
    <source>
        <strain evidence="2 3">YIT 11840</strain>
    </source>
</reference>
<comment type="caution">
    <text evidence="2">The sequence shown here is derived from an EMBL/GenBank/DDBJ whole genome shotgun (WGS) entry which is preliminary data.</text>
</comment>
<keyword evidence="3" id="KW-1185">Reference proteome</keyword>
<dbReference type="Gene3D" id="3.40.50.1980">
    <property type="entry name" value="Nitrogenase molybdenum iron protein domain"/>
    <property type="match status" value="2"/>
</dbReference>
<protein>
    <submittedName>
        <fullName evidence="2">Periplasmic binding protein</fullName>
    </submittedName>
</protein>
<organism evidence="2 3">
    <name type="scientific">Paraprevotella clara YIT 11840</name>
    <dbReference type="NCBI Taxonomy" id="762968"/>
    <lineage>
        <taxon>Bacteria</taxon>
        <taxon>Pseudomonadati</taxon>
        <taxon>Bacteroidota</taxon>
        <taxon>Bacteroidia</taxon>
        <taxon>Bacteroidales</taxon>
        <taxon>Prevotellaceae</taxon>
        <taxon>Paraprevotella</taxon>
    </lineage>
</organism>
<dbReference type="GO" id="GO:0071281">
    <property type="term" value="P:cellular response to iron ion"/>
    <property type="evidence" value="ECO:0007669"/>
    <property type="project" value="TreeGrafter"/>
</dbReference>
<dbReference type="Proteomes" id="UP000003598">
    <property type="component" value="Unassembled WGS sequence"/>
</dbReference>
<dbReference type="PATRIC" id="fig|762968.3.peg.917"/>
<dbReference type="STRING" id="762968.HMPREF9441_01026"/>
<dbReference type="PANTHER" id="PTHR30535">
    <property type="entry name" value="VITAMIN B12-BINDING PROTEIN"/>
    <property type="match status" value="1"/>
</dbReference>
<gene>
    <name evidence="2" type="ORF">HMPREF9441_01026</name>
</gene>
<dbReference type="Pfam" id="PF01497">
    <property type="entry name" value="Peripla_BP_2"/>
    <property type="match status" value="1"/>
</dbReference>